<evidence type="ECO:0000256" key="1">
    <source>
        <dbReference type="SAM" id="MobiDB-lite"/>
    </source>
</evidence>
<name>A0A4C2AE31_EUMVA</name>
<evidence type="ECO:0000313" key="3">
    <source>
        <dbReference type="Proteomes" id="UP000299102"/>
    </source>
</evidence>
<dbReference type="AlphaFoldDB" id="A0A4C2AE31"/>
<gene>
    <name evidence="2" type="ORF">EVAR_68675_1</name>
</gene>
<keyword evidence="3" id="KW-1185">Reference proteome</keyword>
<dbReference type="Proteomes" id="UP000299102">
    <property type="component" value="Unassembled WGS sequence"/>
</dbReference>
<proteinExistence type="predicted"/>
<comment type="caution">
    <text evidence="2">The sequence shown here is derived from an EMBL/GenBank/DDBJ whole genome shotgun (WGS) entry which is preliminary data.</text>
</comment>
<reference evidence="2 3" key="1">
    <citation type="journal article" date="2019" name="Commun. Biol.">
        <title>The bagworm genome reveals a unique fibroin gene that provides high tensile strength.</title>
        <authorList>
            <person name="Kono N."/>
            <person name="Nakamura H."/>
            <person name="Ohtoshi R."/>
            <person name="Tomita M."/>
            <person name="Numata K."/>
            <person name="Arakawa K."/>
        </authorList>
    </citation>
    <scope>NUCLEOTIDE SEQUENCE [LARGE SCALE GENOMIC DNA]</scope>
</reference>
<feature type="compositionally biased region" description="Polar residues" evidence="1">
    <location>
        <begin position="23"/>
        <end position="34"/>
    </location>
</feature>
<dbReference type="EMBL" id="BGZK01003059">
    <property type="protein sequence ID" value="GBP98072.1"/>
    <property type="molecule type" value="Genomic_DNA"/>
</dbReference>
<feature type="region of interest" description="Disordered" evidence="1">
    <location>
        <begin position="1"/>
        <end position="41"/>
    </location>
</feature>
<organism evidence="2 3">
    <name type="scientific">Eumeta variegata</name>
    <name type="common">Bagworm moth</name>
    <name type="synonym">Eumeta japonica</name>
    <dbReference type="NCBI Taxonomy" id="151549"/>
    <lineage>
        <taxon>Eukaryota</taxon>
        <taxon>Metazoa</taxon>
        <taxon>Ecdysozoa</taxon>
        <taxon>Arthropoda</taxon>
        <taxon>Hexapoda</taxon>
        <taxon>Insecta</taxon>
        <taxon>Pterygota</taxon>
        <taxon>Neoptera</taxon>
        <taxon>Endopterygota</taxon>
        <taxon>Lepidoptera</taxon>
        <taxon>Glossata</taxon>
        <taxon>Ditrysia</taxon>
        <taxon>Tineoidea</taxon>
        <taxon>Psychidae</taxon>
        <taxon>Oiketicinae</taxon>
        <taxon>Eumeta</taxon>
    </lineage>
</organism>
<accession>A0A4C2AE31</accession>
<sequence>MSTKREIGPGPCKHPKGLDSALTPFSENPSNTGNHFKARKPPTGSVIAVRARANYRRVHYLYAPCYLLPAH</sequence>
<protein>
    <submittedName>
        <fullName evidence="2">Uncharacterized protein</fullName>
    </submittedName>
</protein>
<evidence type="ECO:0000313" key="2">
    <source>
        <dbReference type="EMBL" id="GBP98072.1"/>
    </source>
</evidence>